<proteinExistence type="predicted"/>
<feature type="domain" description="FAD dependent oxidoreductase" evidence="5">
    <location>
        <begin position="10"/>
        <end position="361"/>
    </location>
</feature>
<dbReference type="SUPFAM" id="SSF51905">
    <property type="entry name" value="FAD/NAD(P)-binding domain"/>
    <property type="match status" value="1"/>
</dbReference>
<dbReference type="EC" id="1.5.3.2" evidence="6"/>
<keyword evidence="4 6" id="KW-0560">Oxidoreductase</keyword>
<dbReference type="Proteomes" id="UP000386847">
    <property type="component" value="Chromosome"/>
</dbReference>
<evidence type="ECO:0000256" key="3">
    <source>
        <dbReference type="ARBA" id="ARBA00022827"/>
    </source>
</evidence>
<organism evidence="6 7">
    <name type="scientific">Raineyella fluvialis</name>
    <dbReference type="NCBI Taxonomy" id="2662261"/>
    <lineage>
        <taxon>Bacteria</taxon>
        <taxon>Bacillati</taxon>
        <taxon>Actinomycetota</taxon>
        <taxon>Actinomycetes</taxon>
        <taxon>Propionibacteriales</taxon>
        <taxon>Propionibacteriaceae</taxon>
        <taxon>Raineyella</taxon>
    </lineage>
</organism>
<dbReference type="InterPro" id="IPR036188">
    <property type="entry name" value="FAD/NAD-bd_sf"/>
</dbReference>
<keyword evidence="2" id="KW-0285">Flavoprotein</keyword>
<evidence type="ECO:0000259" key="5">
    <source>
        <dbReference type="Pfam" id="PF01266"/>
    </source>
</evidence>
<protein>
    <submittedName>
        <fullName evidence="6">N-methyl-L-tryptophan oxidase</fullName>
        <ecNumber evidence="6">1.5.3.2</ecNumber>
    </submittedName>
</protein>
<evidence type="ECO:0000256" key="1">
    <source>
        <dbReference type="ARBA" id="ARBA00001974"/>
    </source>
</evidence>
<dbReference type="RefSeq" id="WP_153571581.1">
    <property type="nucleotide sequence ID" value="NZ_CP045725.1"/>
</dbReference>
<dbReference type="Pfam" id="PF01266">
    <property type="entry name" value="DAO"/>
    <property type="match status" value="1"/>
</dbReference>
<dbReference type="PANTHER" id="PTHR10961:SF7">
    <property type="entry name" value="FAD DEPENDENT OXIDOREDUCTASE DOMAIN-CONTAINING PROTEIN"/>
    <property type="match status" value="1"/>
</dbReference>
<reference evidence="6 7" key="1">
    <citation type="submission" date="2019-10" db="EMBL/GenBank/DDBJ databases">
        <title>Genomic analysis of Raineyella sp. CBA3103.</title>
        <authorList>
            <person name="Roh S.W."/>
        </authorList>
    </citation>
    <scope>NUCLEOTIDE SEQUENCE [LARGE SCALE GENOMIC DNA]</scope>
    <source>
        <strain evidence="6 7">CBA3103</strain>
    </source>
</reference>
<dbReference type="GO" id="GO:0050131">
    <property type="term" value="F:N-methyl-L-amino-acid oxidase activity"/>
    <property type="evidence" value="ECO:0007669"/>
    <property type="project" value="UniProtKB-EC"/>
</dbReference>
<dbReference type="NCBIfam" id="NF008425">
    <property type="entry name" value="PRK11259.1"/>
    <property type="match status" value="1"/>
</dbReference>
<dbReference type="InterPro" id="IPR006076">
    <property type="entry name" value="FAD-dep_OxRdtase"/>
</dbReference>
<keyword evidence="3" id="KW-0274">FAD</keyword>
<dbReference type="AlphaFoldDB" id="A0A5Q2FCA3"/>
<dbReference type="EMBL" id="CP045725">
    <property type="protein sequence ID" value="QGF23054.1"/>
    <property type="molecule type" value="Genomic_DNA"/>
</dbReference>
<evidence type="ECO:0000313" key="6">
    <source>
        <dbReference type="EMBL" id="QGF23054.1"/>
    </source>
</evidence>
<evidence type="ECO:0000313" key="7">
    <source>
        <dbReference type="Proteomes" id="UP000386847"/>
    </source>
</evidence>
<dbReference type="SUPFAM" id="SSF54373">
    <property type="entry name" value="FAD-linked reductases, C-terminal domain"/>
    <property type="match status" value="1"/>
</dbReference>
<keyword evidence="7" id="KW-1185">Reference proteome</keyword>
<dbReference type="Gene3D" id="3.30.9.10">
    <property type="entry name" value="D-Amino Acid Oxidase, subunit A, domain 2"/>
    <property type="match status" value="1"/>
</dbReference>
<dbReference type="GO" id="GO:0008115">
    <property type="term" value="F:sarcosine oxidase activity"/>
    <property type="evidence" value="ECO:0007669"/>
    <property type="project" value="TreeGrafter"/>
</dbReference>
<dbReference type="KEGG" id="rain:Rai3103_04540"/>
<dbReference type="PANTHER" id="PTHR10961">
    <property type="entry name" value="PEROXISOMAL SARCOSINE OXIDASE"/>
    <property type="match status" value="1"/>
</dbReference>
<sequence length="387" mass="41814">MNGEDITAVDVVVVGVGTMGSMALWQLSQVPGLRVLGIEQFGPAHTYGSFSGESRLYRAAAKEGRIYIPALLESRRLWQELEAESGRRLLLPVGALSIGPEGHEDLASTLAAIREYDLPHRVLDAAELAATYPQFAVRPGDIGILDELGGGLRPELAVMSATERAVARGAEVRYHTEVLGLAEDGDGVTVSTSTGTIRARRVVVTAGSWTTRVLPELRSLIHVEAYALTWFMPRHLELFTPERFPVFMRDLDGVHAFGAPSLDGYSIKMCPHLMWPPLDHPSQVPATISPEQLAWAGEWAQRMIPDLVPDPVRWSVHHDSVSPDHVPVIDRVGAGHIVVATGMSGNGFKFAPVYGRVVAELATQGASALQHPMFTLAGHLDRAGVAA</sequence>
<name>A0A5Q2FCA3_9ACTN</name>
<evidence type="ECO:0000256" key="2">
    <source>
        <dbReference type="ARBA" id="ARBA00022630"/>
    </source>
</evidence>
<dbReference type="Gene3D" id="3.50.50.60">
    <property type="entry name" value="FAD/NAD(P)-binding domain"/>
    <property type="match status" value="1"/>
</dbReference>
<comment type="cofactor">
    <cofactor evidence="1">
        <name>FAD</name>
        <dbReference type="ChEBI" id="CHEBI:57692"/>
    </cofactor>
</comment>
<accession>A0A5Q2FCA3</accession>
<dbReference type="InterPro" id="IPR045170">
    <property type="entry name" value="MTOX"/>
</dbReference>
<dbReference type="GO" id="GO:0050660">
    <property type="term" value="F:flavin adenine dinucleotide binding"/>
    <property type="evidence" value="ECO:0007669"/>
    <property type="project" value="InterPro"/>
</dbReference>
<gene>
    <name evidence="6" type="primary">solA</name>
    <name evidence="6" type="ORF">Rai3103_04540</name>
</gene>
<evidence type="ECO:0000256" key="4">
    <source>
        <dbReference type="ARBA" id="ARBA00023002"/>
    </source>
</evidence>